<evidence type="ECO:0000256" key="1">
    <source>
        <dbReference type="SAM" id="MobiDB-lite"/>
    </source>
</evidence>
<evidence type="ECO:0000313" key="4">
    <source>
        <dbReference type="Proteomes" id="UP001283341"/>
    </source>
</evidence>
<dbReference type="AlphaFoldDB" id="A0AAE0HTR1"/>
<reference evidence="3" key="1">
    <citation type="journal article" date="2023" name="Mol. Phylogenet. Evol.">
        <title>Genome-scale phylogeny and comparative genomics of the fungal order Sordariales.</title>
        <authorList>
            <person name="Hensen N."/>
            <person name="Bonometti L."/>
            <person name="Westerberg I."/>
            <person name="Brannstrom I.O."/>
            <person name="Guillou S."/>
            <person name="Cros-Aarteil S."/>
            <person name="Calhoun S."/>
            <person name="Haridas S."/>
            <person name="Kuo A."/>
            <person name="Mondo S."/>
            <person name="Pangilinan J."/>
            <person name="Riley R."/>
            <person name="LaButti K."/>
            <person name="Andreopoulos B."/>
            <person name="Lipzen A."/>
            <person name="Chen C."/>
            <person name="Yan M."/>
            <person name="Daum C."/>
            <person name="Ng V."/>
            <person name="Clum A."/>
            <person name="Steindorff A."/>
            <person name="Ohm R.A."/>
            <person name="Martin F."/>
            <person name="Silar P."/>
            <person name="Natvig D.O."/>
            <person name="Lalanne C."/>
            <person name="Gautier V."/>
            <person name="Ament-Velasquez S.L."/>
            <person name="Kruys A."/>
            <person name="Hutchinson M.I."/>
            <person name="Powell A.J."/>
            <person name="Barry K."/>
            <person name="Miller A.N."/>
            <person name="Grigoriev I.V."/>
            <person name="Debuchy R."/>
            <person name="Gladieux P."/>
            <person name="Hiltunen Thoren M."/>
            <person name="Johannesson H."/>
        </authorList>
    </citation>
    <scope>NUCLEOTIDE SEQUENCE</scope>
    <source>
        <strain evidence="3">CBS 118394</strain>
    </source>
</reference>
<dbReference type="EMBL" id="JAUEDM010000008">
    <property type="protein sequence ID" value="KAK3312715.1"/>
    <property type="molecule type" value="Genomic_DNA"/>
</dbReference>
<evidence type="ECO:0000313" key="3">
    <source>
        <dbReference type="EMBL" id="KAK3312715.1"/>
    </source>
</evidence>
<protein>
    <submittedName>
        <fullName evidence="3">Uncharacterized protein</fullName>
    </submittedName>
</protein>
<gene>
    <name evidence="3" type="ORF">B0H66DRAFT_607776</name>
</gene>
<name>A0AAE0HTR1_9PEZI</name>
<organism evidence="3 4">
    <name type="scientific">Apodospora peruviana</name>
    <dbReference type="NCBI Taxonomy" id="516989"/>
    <lineage>
        <taxon>Eukaryota</taxon>
        <taxon>Fungi</taxon>
        <taxon>Dikarya</taxon>
        <taxon>Ascomycota</taxon>
        <taxon>Pezizomycotina</taxon>
        <taxon>Sordariomycetes</taxon>
        <taxon>Sordariomycetidae</taxon>
        <taxon>Sordariales</taxon>
        <taxon>Lasiosphaeriaceae</taxon>
        <taxon>Apodospora</taxon>
    </lineage>
</organism>
<proteinExistence type="predicted"/>
<accession>A0AAE0HTR1</accession>
<sequence length="334" mass="35415">MPHSHLHVPRRLPVKIEKLHPHMGQLMGQGATDPDHHVRERIVHEPAASDPRALILLLPAAPREFRVSPRFGPGNVNGINIGANPDIRCPTTPLSNFTTRKTASRTTSVLPPMINIGQLRSPSRDMNQRQHAAAQRIAQEIHALIDCKTRFLVGCRPRPAPTLSLAMAAFDTFYHSSSTSAGGTRTLYKLQSSNADLNDLEPVGEVSSSEDDDDDDDAQQQQPPLLAGASGSGSGGGGGGGDVTVYLAFTVLFLNVTTVAAHVLLLLLVGRTCSSRAWSSPGQLPALAMRGAAAARDDGRRGGLKGVINWNGAFDEGDPEQRSSLDSSGAGRGG</sequence>
<dbReference type="Proteomes" id="UP001283341">
    <property type="component" value="Unassembled WGS sequence"/>
</dbReference>
<reference evidence="3" key="2">
    <citation type="submission" date="2023-06" db="EMBL/GenBank/DDBJ databases">
        <authorList>
            <consortium name="Lawrence Berkeley National Laboratory"/>
            <person name="Haridas S."/>
            <person name="Hensen N."/>
            <person name="Bonometti L."/>
            <person name="Westerberg I."/>
            <person name="Brannstrom I.O."/>
            <person name="Guillou S."/>
            <person name="Cros-Aarteil S."/>
            <person name="Calhoun S."/>
            <person name="Kuo A."/>
            <person name="Mondo S."/>
            <person name="Pangilinan J."/>
            <person name="Riley R."/>
            <person name="Labutti K."/>
            <person name="Andreopoulos B."/>
            <person name="Lipzen A."/>
            <person name="Chen C."/>
            <person name="Yanf M."/>
            <person name="Daum C."/>
            <person name="Ng V."/>
            <person name="Clum A."/>
            <person name="Steindorff A."/>
            <person name="Ohm R."/>
            <person name="Martin F."/>
            <person name="Silar P."/>
            <person name="Natvig D."/>
            <person name="Lalanne C."/>
            <person name="Gautier V."/>
            <person name="Ament-Velasquez S.L."/>
            <person name="Kruys A."/>
            <person name="Hutchinson M.I."/>
            <person name="Powell A.J."/>
            <person name="Barry K."/>
            <person name="Miller A.N."/>
            <person name="Grigoriev I.V."/>
            <person name="Debuchy R."/>
            <person name="Gladieux P."/>
            <person name="Thoren M.H."/>
            <person name="Johannesson H."/>
        </authorList>
    </citation>
    <scope>NUCLEOTIDE SEQUENCE</scope>
    <source>
        <strain evidence="3">CBS 118394</strain>
    </source>
</reference>
<keyword evidence="2" id="KW-1133">Transmembrane helix</keyword>
<feature type="compositionally biased region" description="Acidic residues" evidence="1">
    <location>
        <begin position="208"/>
        <end position="218"/>
    </location>
</feature>
<keyword evidence="4" id="KW-1185">Reference proteome</keyword>
<comment type="caution">
    <text evidence="3">The sequence shown here is derived from an EMBL/GenBank/DDBJ whole genome shotgun (WGS) entry which is preliminary data.</text>
</comment>
<feature type="region of interest" description="Disordered" evidence="1">
    <location>
        <begin position="199"/>
        <end position="235"/>
    </location>
</feature>
<evidence type="ECO:0000256" key="2">
    <source>
        <dbReference type="SAM" id="Phobius"/>
    </source>
</evidence>
<feature type="region of interest" description="Disordered" evidence="1">
    <location>
        <begin position="310"/>
        <end position="334"/>
    </location>
</feature>
<keyword evidence="2" id="KW-0812">Transmembrane</keyword>
<keyword evidence="2" id="KW-0472">Membrane</keyword>
<feature type="transmembrane region" description="Helical" evidence="2">
    <location>
        <begin position="245"/>
        <end position="269"/>
    </location>
</feature>